<dbReference type="AlphaFoldDB" id="A0A4R2LKH6"/>
<feature type="coiled-coil region" evidence="1">
    <location>
        <begin position="60"/>
        <end position="101"/>
    </location>
</feature>
<keyword evidence="3" id="KW-1185">Reference proteome</keyword>
<protein>
    <submittedName>
        <fullName evidence="2">Uncharacterized protein DUF3847</fullName>
    </submittedName>
</protein>
<gene>
    <name evidence="2" type="ORF">EV212_102280</name>
</gene>
<keyword evidence="1" id="KW-0175">Coiled coil</keyword>
<dbReference type="Proteomes" id="UP000295711">
    <property type="component" value="Unassembled WGS sequence"/>
</dbReference>
<evidence type="ECO:0000256" key="1">
    <source>
        <dbReference type="SAM" id="Coils"/>
    </source>
</evidence>
<reference evidence="2 3" key="1">
    <citation type="submission" date="2019-03" db="EMBL/GenBank/DDBJ databases">
        <title>Genomic Encyclopedia of Type Strains, Phase IV (KMG-IV): sequencing the most valuable type-strain genomes for metagenomic binning, comparative biology and taxonomic classification.</title>
        <authorList>
            <person name="Goeker M."/>
        </authorList>
    </citation>
    <scope>NUCLEOTIDE SEQUENCE [LARGE SCALE GENOMIC DNA]</scope>
    <source>
        <strain evidence="2 3">DSM 28559</strain>
    </source>
</reference>
<comment type="caution">
    <text evidence="2">The sequence shown here is derived from an EMBL/GenBank/DDBJ whole genome shotgun (WGS) entry which is preliminary data.</text>
</comment>
<dbReference type="Pfam" id="PF12958">
    <property type="entry name" value="DUF3847"/>
    <property type="match status" value="1"/>
</dbReference>
<name>A0A4R2LKH6_9FIRM</name>
<evidence type="ECO:0000313" key="2">
    <source>
        <dbReference type="EMBL" id="TCO85962.1"/>
    </source>
</evidence>
<accession>A0A4R2LKH6</accession>
<dbReference type="InterPro" id="IPR024215">
    <property type="entry name" value="DUF3847"/>
</dbReference>
<proteinExistence type="predicted"/>
<dbReference type="EMBL" id="SLXA01000002">
    <property type="protein sequence ID" value="TCO85962.1"/>
    <property type="molecule type" value="Genomic_DNA"/>
</dbReference>
<sequence length="167" mass="20000">MPRMSKKCRLELAFFLNERNRVTYNELCRKCRHPCKQSCRAVVIECPKYLSKRSRRRGETENMDKSLEELQKEYEDGTARLEQEKRKLRRLENRKAYLESGSRKQRNHRLITRGAAVESVMPEVKILTEQEFYSLMERISEWQPVQNMVRLFVERQSQPLASEKDGD</sequence>
<organism evidence="2 3">
    <name type="scientific">Frisingicoccus caecimuris</name>
    <dbReference type="NCBI Taxonomy" id="1796636"/>
    <lineage>
        <taxon>Bacteria</taxon>
        <taxon>Bacillati</taxon>
        <taxon>Bacillota</taxon>
        <taxon>Clostridia</taxon>
        <taxon>Lachnospirales</taxon>
        <taxon>Lachnospiraceae</taxon>
        <taxon>Frisingicoccus</taxon>
    </lineage>
</organism>
<evidence type="ECO:0000313" key="3">
    <source>
        <dbReference type="Proteomes" id="UP000295711"/>
    </source>
</evidence>